<feature type="region of interest" description="Disordered" evidence="1">
    <location>
        <begin position="152"/>
        <end position="186"/>
    </location>
</feature>
<dbReference type="Proteomes" id="UP000186308">
    <property type="component" value="Unassembled WGS sequence"/>
</dbReference>
<feature type="region of interest" description="Disordered" evidence="1">
    <location>
        <begin position="62"/>
        <end position="86"/>
    </location>
</feature>
<accession>A0A8G2CP86</accession>
<evidence type="ECO:0000313" key="3">
    <source>
        <dbReference type="Proteomes" id="UP000186308"/>
    </source>
</evidence>
<protein>
    <submittedName>
        <fullName evidence="2">Uncharacterized protein</fullName>
    </submittedName>
</protein>
<reference evidence="2 3" key="1">
    <citation type="submission" date="2017-01" db="EMBL/GenBank/DDBJ databases">
        <authorList>
            <person name="Varghese N."/>
            <person name="Submissions S."/>
        </authorList>
    </citation>
    <scope>NUCLEOTIDE SEQUENCE [LARGE SCALE GENOMIC DNA]</scope>
    <source>
        <strain evidence="2 3">ATCC 35905</strain>
    </source>
</reference>
<feature type="compositionally biased region" description="Basic and acidic residues" evidence="1">
    <location>
        <begin position="72"/>
        <end position="84"/>
    </location>
</feature>
<keyword evidence="3" id="KW-1185">Reference proteome</keyword>
<proteinExistence type="predicted"/>
<name>A0A8G2CP86_ACIRU</name>
<evidence type="ECO:0000313" key="2">
    <source>
        <dbReference type="EMBL" id="SIR57643.1"/>
    </source>
</evidence>
<comment type="caution">
    <text evidence="2">The sequence shown here is derived from an EMBL/GenBank/DDBJ whole genome shotgun (WGS) entry which is preliminary data.</text>
</comment>
<sequence length="230" mass="26171">MVMISNAPFMPADPSERFAIIFRALQRSVADNGYRLKIHGPLLVLIWNYLSRQIARFAKIAASPPRTPRTRAKTERKEPTEPKPKPALTLPRGFAWLIRLLPNGPAAPIVAGANARLELQHFMEDPILQAFLATHPSLGRILRPLHTMLGLRYPPSIKRPKSTKPRPKRPRKPKRQPSFMDQYKINPDGSIDFTPEQLREILGPPPPPVPPWHQPFVPSFNVKKLWRKGP</sequence>
<feature type="compositionally biased region" description="Basic residues" evidence="1">
    <location>
        <begin position="158"/>
        <end position="175"/>
    </location>
</feature>
<organism evidence="2 3">
    <name type="scientific">Acidiphilium rubrum</name>
    <dbReference type="NCBI Taxonomy" id="526"/>
    <lineage>
        <taxon>Bacteria</taxon>
        <taxon>Pseudomonadati</taxon>
        <taxon>Pseudomonadota</taxon>
        <taxon>Alphaproteobacteria</taxon>
        <taxon>Acetobacterales</taxon>
        <taxon>Acidocellaceae</taxon>
        <taxon>Acidiphilium</taxon>
    </lineage>
</organism>
<dbReference type="EMBL" id="FTNE01000062">
    <property type="protein sequence ID" value="SIR57643.1"/>
    <property type="molecule type" value="Genomic_DNA"/>
</dbReference>
<dbReference type="AlphaFoldDB" id="A0A8G2CP86"/>
<gene>
    <name evidence="2" type="ORF">SAMN05421828_1626</name>
</gene>
<evidence type="ECO:0000256" key="1">
    <source>
        <dbReference type="SAM" id="MobiDB-lite"/>
    </source>
</evidence>